<feature type="region of interest" description="Disordered" evidence="1">
    <location>
        <begin position="248"/>
        <end position="334"/>
    </location>
</feature>
<proteinExistence type="predicted"/>
<comment type="caution">
    <text evidence="4">The sequence shown here is derived from an EMBL/GenBank/DDBJ whole genome shotgun (WGS) entry which is preliminary data.</text>
</comment>
<evidence type="ECO:0000313" key="4">
    <source>
        <dbReference type="EMBL" id="PHJ39074.1"/>
    </source>
</evidence>
<dbReference type="SUPFAM" id="SSF49313">
    <property type="entry name" value="Cadherin-like"/>
    <property type="match status" value="1"/>
</dbReference>
<feature type="compositionally biased region" description="Acidic residues" evidence="1">
    <location>
        <begin position="309"/>
        <end position="321"/>
    </location>
</feature>
<feature type="compositionally biased region" description="Acidic residues" evidence="1">
    <location>
        <begin position="267"/>
        <end position="278"/>
    </location>
</feature>
<keyword evidence="2" id="KW-0472">Membrane</keyword>
<reference evidence="4 5" key="1">
    <citation type="submission" date="2013-09" db="EMBL/GenBank/DDBJ databases">
        <title>Biodegradation of hydrocarbons in the deep terrestrial subsurface : characterization of a microbial consortium composed of two Desulfotomaculum species originating from a deep geological formation.</title>
        <authorList>
            <person name="Aullo T."/>
            <person name="Berlendis S."/>
            <person name="Lascourreges J.-F."/>
            <person name="Dessort D."/>
            <person name="Saint-Laurent S."/>
            <person name="Schraauwers B."/>
            <person name="Mas J."/>
            <person name="Magot M."/>
            <person name="Ranchou-Peyruse A."/>
        </authorList>
    </citation>
    <scope>NUCLEOTIDE SEQUENCE [LARGE SCALE GENOMIC DNA]</scope>
    <source>
        <strain evidence="4 5">Bs107</strain>
    </source>
</reference>
<dbReference type="Pfam" id="PF17963">
    <property type="entry name" value="Big_9"/>
    <property type="match status" value="1"/>
</dbReference>
<evidence type="ECO:0000313" key="5">
    <source>
        <dbReference type="Proteomes" id="UP000222564"/>
    </source>
</evidence>
<accession>A0A2C6MH67</accession>
<dbReference type="InterPro" id="IPR003343">
    <property type="entry name" value="Big_2"/>
</dbReference>
<keyword evidence="5" id="KW-1185">Reference proteome</keyword>
<gene>
    <name evidence="4" type="ORF">P378_05635</name>
</gene>
<dbReference type="RefSeq" id="WP_207653998.1">
    <property type="nucleotide sequence ID" value="NZ_AWQQ01000037.1"/>
</dbReference>
<protein>
    <recommendedName>
        <fullName evidence="3">BIG2 domain-containing protein</fullName>
    </recommendedName>
</protein>
<dbReference type="GO" id="GO:0005509">
    <property type="term" value="F:calcium ion binding"/>
    <property type="evidence" value="ECO:0007669"/>
    <property type="project" value="InterPro"/>
</dbReference>
<dbReference type="EMBL" id="AWQQ01000037">
    <property type="protein sequence ID" value="PHJ39074.1"/>
    <property type="molecule type" value="Genomic_DNA"/>
</dbReference>
<evidence type="ECO:0000256" key="1">
    <source>
        <dbReference type="SAM" id="MobiDB-lite"/>
    </source>
</evidence>
<feature type="transmembrane region" description="Helical" evidence="2">
    <location>
        <begin position="12"/>
        <end position="32"/>
    </location>
</feature>
<dbReference type="Gene3D" id="2.60.40.1080">
    <property type="match status" value="1"/>
</dbReference>
<evidence type="ECO:0000256" key="2">
    <source>
        <dbReference type="SAM" id="Phobius"/>
    </source>
</evidence>
<organism evidence="4 5">
    <name type="scientific">Desulforamulus profundi</name>
    <dbReference type="NCBI Taxonomy" id="1383067"/>
    <lineage>
        <taxon>Bacteria</taxon>
        <taxon>Bacillati</taxon>
        <taxon>Bacillota</taxon>
        <taxon>Clostridia</taxon>
        <taxon>Eubacteriales</taxon>
        <taxon>Peptococcaceae</taxon>
        <taxon>Desulforamulus</taxon>
    </lineage>
</organism>
<dbReference type="SMART" id="SM00635">
    <property type="entry name" value="BID_2"/>
    <property type="match status" value="1"/>
</dbReference>
<dbReference type="Proteomes" id="UP000222564">
    <property type="component" value="Unassembled WGS sequence"/>
</dbReference>
<name>A0A2C6MH67_9FIRM</name>
<feature type="domain" description="BIG2" evidence="3">
    <location>
        <begin position="160"/>
        <end position="241"/>
    </location>
</feature>
<dbReference type="InterPro" id="IPR015919">
    <property type="entry name" value="Cadherin-like_sf"/>
</dbReference>
<keyword evidence="2" id="KW-1133">Transmembrane helix</keyword>
<keyword evidence="2" id="KW-0812">Transmembrane</keyword>
<sequence length="431" mass="43547">MNLNDKKTKKVVAGIVAGAMGMNIVPAMMPVVDSDLVGMFGIRAAEAAVPTELARNVAFTDTDTNGGQIAGNVTWEAAADESNITDYVVYYLDASDQKVGEAIGTVAKGGTYSVTINADTAIPTGATQIGVFSKNTEGESATAAKVAIVDDKSGDANNAPTVANPINDITGTAGGEAVTIDASGTFEDQDGDSLTLTAASSDESIATVTVNGTDIVVTPVAEGTATITVTADDGNGGKVNTTFGIVVSNAPTTGDGTGEDGTTGDDTAGDDTTGDDTAGDGTTGDDTAGEDGTTGDDTAGEDGTTGDDTAGDDTAGDDTTGDDTKPFSITAKGDLDRSSGIKATVNVDRISAAPDHDGSEVVIFQLMKGNEPVSIVALEKDIQSPEGLTAHFNVDGSDNNYWVKVFVFDEFNSDTNSVQTNLAQALELGKN</sequence>
<dbReference type="AlphaFoldDB" id="A0A2C6MH67"/>
<dbReference type="GO" id="GO:0016020">
    <property type="term" value="C:membrane"/>
    <property type="evidence" value="ECO:0007669"/>
    <property type="project" value="InterPro"/>
</dbReference>
<evidence type="ECO:0000259" key="3">
    <source>
        <dbReference type="SMART" id="SM00635"/>
    </source>
</evidence>